<keyword evidence="3" id="KW-0732">Signal</keyword>
<keyword evidence="2" id="KW-0472">Membrane</keyword>
<keyword evidence="6" id="KW-1185">Reference proteome</keyword>
<comment type="caution">
    <text evidence="5">The sequence shown here is derived from an EMBL/GenBank/DDBJ whole genome shotgun (WGS) entry which is preliminary data.</text>
</comment>
<keyword evidence="2" id="KW-0812">Transmembrane</keyword>
<feature type="chain" id="PRO_5037802197" description="Peptidase S9 prolyl oligopeptidase catalytic domain-containing protein" evidence="3">
    <location>
        <begin position="39"/>
        <end position="474"/>
    </location>
</feature>
<feature type="transmembrane region" description="Helical" evidence="2">
    <location>
        <begin position="380"/>
        <end position="399"/>
    </location>
</feature>
<organism evidence="5 6">
    <name type="scientific">Actinoplanes cyaneus</name>
    <dbReference type="NCBI Taxonomy" id="52696"/>
    <lineage>
        <taxon>Bacteria</taxon>
        <taxon>Bacillati</taxon>
        <taxon>Actinomycetota</taxon>
        <taxon>Actinomycetes</taxon>
        <taxon>Micromonosporales</taxon>
        <taxon>Micromonosporaceae</taxon>
        <taxon>Actinoplanes</taxon>
    </lineage>
</organism>
<dbReference type="InterPro" id="IPR002471">
    <property type="entry name" value="Pept_S9_AS"/>
</dbReference>
<sequence>MCAGSGSSTIVLVIERAYRLLSLLLVVAALAAVPSAAAAVPPSVPPIPSDLTSTDVSIHTRDGKTLSGMVVAPRAATHPLPGLVLVHGSGNSRRKSVTPEAIAFARQGIAVLAYDKRPLDQPVYSLLADDVIAAAATLRDQPGVKRDAVGLWGISEGGWVEPIAASRSPEIAFVVLASAPGLTPLRVQNWNMLNKLTGAGVTGALAGTLSDRFYRLADDAGLFAEADHDPQPPLAAVTQPVLAVYGTADTQVPAAESAAVLTRTIRTPLTVRFLPGAGHTLRVLDGDGIYTDELFPAYAEIVGTWVRSTAAGRIPPPHTDPLPAQRATSDALTPSAWWESWPAQIAALAVLLLGFLSYPIVALTRRIRGRSVPTARPARILAATGALAVLGFVAYFVTVADSADWKGISPGPMLGGRPVLWLAVQALALITVIAAAMTAHASRRTRGDRPRQVVLLVAGALFLPWALYWGLLLP</sequence>
<feature type="domain" description="Peptidase S9 prolyl oligopeptidase catalytic" evidence="4">
    <location>
        <begin position="128"/>
        <end position="281"/>
    </location>
</feature>
<dbReference type="GO" id="GO:0052689">
    <property type="term" value="F:carboxylic ester hydrolase activity"/>
    <property type="evidence" value="ECO:0007669"/>
    <property type="project" value="TreeGrafter"/>
</dbReference>
<dbReference type="Pfam" id="PF00326">
    <property type="entry name" value="Peptidase_S9"/>
    <property type="match status" value="1"/>
</dbReference>
<evidence type="ECO:0000313" key="5">
    <source>
        <dbReference type="EMBL" id="GID66918.1"/>
    </source>
</evidence>
<feature type="transmembrane region" description="Helical" evidence="2">
    <location>
        <begin position="419"/>
        <end position="441"/>
    </location>
</feature>
<dbReference type="SUPFAM" id="SSF53474">
    <property type="entry name" value="alpha/beta-Hydrolases"/>
    <property type="match status" value="1"/>
</dbReference>
<dbReference type="PANTHER" id="PTHR43265">
    <property type="entry name" value="ESTERASE ESTD"/>
    <property type="match status" value="1"/>
</dbReference>
<name>A0A919IK64_9ACTN</name>
<accession>A0A919IK64</accession>
<keyword evidence="2" id="KW-1133">Transmembrane helix</keyword>
<keyword evidence="1" id="KW-0378">Hydrolase</keyword>
<feature type="signal peptide" evidence="3">
    <location>
        <begin position="1"/>
        <end position="38"/>
    </location>
</feature>
<protein>
    <recommendedName>
        <fullName evidence="4">Peptidase S9 prolyl oligopeptidase catalytic domain-containing protein</fullName>
    </recommendedName>
</protein>
<dbReference type="InterPro" id="IPR029058">
    <property type="entry name" value="AB_hydrolase_fold"/>
</dbReference>
<dbReference type="AlphaFoldDB" id="A0A919IK64"/>
<dbReference type="GO" id="GO:0006508">
    <property type="term" value="P:proteolysis"/>
    <property type="evidence" value="ECO:0007669"/>
    <property type="project" value="InterPro"/>
</dbReference>
<dbReference type="Proteomes" id="UP000619479">
    <property type="component" value="Unassembled WGS sequence"/>
</dbReference>
<feature type="transmembrane region" description="Helical" evidence="2">
    <location>
        <begin position="341"/>
        <end position="360"/>
    </location>
</feature>
<evidence type="ECO:0000256" key="1">
    <source>
        <dbReference type="ARBA" id="ARBA00022801"/>
    </source>
</evidence>
<dbReference type="InterPro" id="IPR053145">
    <property type="entry name" value="AB_hydrolase_Est10"/>
</dbReference>
<dbReference type="GO" id="GO:0004252">
    <property type="term" value="F:serine-type endopeptidase activity"/>
    <property type="evidence" value="ECO:0007669"/>
    <property type="project" value="InterPro"/>
</dbReference>
<dbReference type="Gene3D" id="3.40.50.1820">
    <property type="entry name" value="alpha/beta hydrolase"/>
    <property type="match status" value="1"/>
</dbReference>
<proteinExistence type="predicted"/>
<gene>
    <name evidence="5" type="ORF">Acy02nite_47990</name>
</gene>
<dbReference type="InterPro" id="IPR001375">
    <property type="entry name" value="Peptidase_S9_cat"/>
</dbReference>
<dbReference type="PROSITE" id="PS00708">
    <property type="entry name" value="PRO_ENDOPEP_SER"/>
    <property type="match status" value="1"/>
</dbReference>
<evidence type="ECO:0000256" key="3">
    <source>
        <dbReference type="SAM" id="SignalP"/>
    </source>
</evidence>
<feature type="transmembrane region" description="Helical" evidence="2">
    <location>
        <begin position="453"/>
        <end position="471"/>
    </location>
</feature>
<dbReference type="PANTHER" id="PTHR43265:SF1">
    <property type="entry name" value="ESTERASE ESTD"/>
    <property type="match status" value="1"/>
</dbReference>
<dbReference type="EMBL" id="BOMH01000036">
    <property type="protein sequence ID" value="GID66918.1"/>
    <property type="molecule type" value="Genomic_DNA"/>
</dbReference>
<reference evidence="5" key="1">
    <citation type="submission" date="2021-01" db="EMBL/GenBank/DDBJ databases">
        <title>Whole genome shotgun sequence of Actinoplanes cyaneus NBRC 14990.</title>
        <authorList>
            <person name="Komaki H."/>
            <person name="Tamura T."/>
        </authorList>
    </citation>
    <scope>NUCLEOTIDE SEQUENCE</scope>
    <source>
        <strain evidence="5">NBRC 14990</strain>
    </source>
</reference>
<evidence type="ECO:0000256" key="2">
    <source>
        <dbReference type="SAM" id="Phobius"/>
    </source>
</evidence>
<evidence type="ECO:0000259" key="4">
    <source>
        <dbReference type="Pfam" id="PF00326"/>
    </source>
</evidence>
<evidence type="ECO:0000313" key="6">
    <source>
        <dbReference type="Proteomes" id="UP000619479"/>
    </source>
</evidence>